<dbReference type="GO" id="GO:0008942">
    <property type="term" value="F:nitrite reductase [NAD(P)H] activity"/>
    <property type="evidence" value="ECO:0007669"/>
    <property type="project" value="InterPro"/>
</dbReference>
<evidence type="ECO:0000313" key="9">
    <source>
        <dbReference type="Proteomes" id="UP000266615"/>
    </source>
</evidence>
<dbReference type="PROSITE" id="PS51300">
    <property type="entry name" value="NIRD"/>
    <property type="match status" value="1"/>
</dbReference>
<dbReference type="InterPro" id="IPR017941">
    <property type="entry name" value="Rieske_2Fe-2S"/>
</dbReference>
<keyword evidence="2" id="KW-0479">Metal-binding</keyword>
<dbReference type="SUPFAM" id="SSF50022">
    <property type="entry name" value="ISP domain"/>
    <property type="match status" value="1"/>
</dbReference>
<dbReference type="GO" id="GO:0051537">
    <property type="term" value="F:2 iron, 2 sulfur cluster binding"/>
    <property type="evidence" value="ECO:0007669"/>
    <property type="project" value="UniProtKB-KW"/>
</dbReference>
<evidence type="ECO:0000256" key="2">
    <source>
        <dbReference type="ARBA" id="ARBA00022723"/>
    </source>
</evidence>
<evidence type="ECO:0000256" key="3">
    <source>
        <dbReference type="ARBA" id="ARBA00023002"/>
    </source>
</evidence>
<dbReference type="PANTHER" id="PTHR40562">
    <property type="match status" value="1"/>
</dbReference>
<dbReference type="Proteomes" id="UP000266615">
    <property type="component" value="Unassembled WGS sequence"/>
</dbReference>
<keyword evidence="6" id="KW-0534">Nitrate assimilation</keyword>
<dbReference type="EMBL" id="QYZP01000002">
    <property type="protein sequence ID" value="RJN32214.1"/>
    <property type="molecule type" value="Genomic_DNA"/>
</dbReference>
<dbReference type="GO" id="GO:0046872">
    <property type="term" value="F:metal ion binding"/>
    <property type="evidence" value="ECO:0007669"/>
    <property type="project" value="UniProtKB-KW"/>
</dbReference>
<dbReference type="InterPro" id="IPR036922">
    <property type="entry name" value="Rieske_2Fe-2S_sf"/>
</dbReference>
<evidence type="ECO:0000313" key="8">
    <source>
        <dbReference type="EMBL" id="RJN32214.1"/>
    </source>
</evidence>
<evidence type="ECO:0000256" key="1">
    <source>
        <dbReference type="ARBA" id="ARBA00022714"/>
    </source>
</evidence>
<reference evidence="8 9" key="1">
    <citation type="submission" date="2018-09" db="EMBL/GenBank/DDBJ databases">
        <title>Nesterenkonia natronophila sp. nov., an alkaliphilic actinobacteriume isolated from a soda lake, and emended description of the genus Nesterenkonia.</title>
        <authorList>
            <person name="Menes R.J."/>
            <person name="Iriarte A."/>
        </authorList>
    </citation>
    <scope>NUCLEOTIDE SEQUENCE [LARGE SCALE GENOMIC DNA]</scope>
    <source>
        <strain evidence="8 9">M8</strain>
    </source>
</reference>
<sequence length="124" mass="13346">MATAVLERLISAPTDGAQGAWREICPLDELEPLWGEAALLHGAQIALVRLPDDRVLAVDHWDPRAQANVMARGIVGSAEGRTTLASPIYKQVYDLETGECVSEPGPPLTTYPVRVASGQVQVFL</sequence>
<evidence type="ECO:0000256" key="5">
    <source>
        <dbReference type="ARBA" id="ARBA00023014"/>
    </source>
</evidence>
<keyword evidence="4" id="KW-0408">Iron</keyword>
<dbReference type="NCBIfam" id="TIGR02378">
    <property type="entry name" value="nirD_assim_sml"/>
    <property type="match status" value="1"/>
</dbReference>
<keyword evidence="5" id="KW-0411">Iron-sulfur</keyword>
<feature type="domain" description="Rieske" evidence="7">
    <location>
        <begin position="22"/>
        <end position="122"/>
    </location>
</feature>
<evidence type="ECO:0000259" key="7">
    <source>
        <dbReference type="PROSITE" id="PS51296"/>
    </source>
</evidence>
<dbReference type="RefSeq" id="WP_119903004.1">
    <property type="nucleotide sequence ID" value="NZ_QYZP01000002.1"/>
</dbReference>
<name>A0A3A4FBN7_9MICC</name>
<protein>
    <submittedName>
        <fullName evidence="8">Nitrite reductase (NAD(P)H) small subunit</fullName>
    </submittedName>
</protein>
<dbReference type="InterPro" id="IPR017881">
    <property type="entry name" value="NirD"/>
</dbReference>
<organism evidence="8 9">
    <name type="scientific">Nesterenkonia natronophila</name>
    <dbReference type="NCBI Taxonomy" id="2174932"/>
    <lineage>
        <taxon>Bacteria</taxon>
        <taxon>Bacillati</taxon>
        <taxon>Actinomycetota</taxon>
        <taxon>Actinomycetes</taxon>
        <taxon>Micrococcales</taxon>
        <taxon>Micrococcaceae</taxon>
        <taxon>Nesterenkonia</taxon>
    </lineage>
</organism>
<dbReference type="AlphaFoldDB" id="A0A3A4FBN7"/>
<dbReference type="GO" id="GO:0016705">
    <property type="term" value="F:oxidoreductase activity, acting on paired donors, with incorporation or reduction of molecular oxygen"/>
    <property type="evidence" value="ECO:0007669"/>
    <property type="project" value="UniProtKB-ARBA"/>
</dbReference>
<keyword evidence="3" id="KW-0560">Oxidoreductase</keyword>
<dbReference type="OrthoDB" id="3213360at2"/>
<dbReference type="GO" id="GO:0004497">
    <property type="term" value="F:monooxygenase activity"/>
    <property type="evidence" value="ECO:0007669"/>
    <property type="project" value="UniProtKB-ARBA"/>
</dbReference>
<keyword evidence="9" id="KW-1185">Reference proteome</keyword>
<dbReference type="Gene3D" id="2.102.10.10">
    <property type="entry name" value="Rieske [2Fe-2S] iron-sulphur domain"/>
    <property type="match status" value="1"/>
</dbReference>
<dbReference type="PANTHER" id="PTHR40562:SF1">
    <property type="entry name" value="NITRITE REDUCTASE (NADH) SMALL SUBUNIT"/>
    <property type="match status" value="1"/>
</dbReference>
<comment type="caution">
    <text evidence="8">The sequence shown here is derived from an EMBL/GenBank/DDBJ whole genome shotgun (WGS) entry which is preliminary data.</text>
</comment>
<gene>
    <name evidence="8" type="primary">nirD</name>
    <name evidence="8" type="ORF">D3250_05825</name>
</gene>
<dbReference type="Pfam" id="PF13806">
    <property type="entry name" value="Rieske_2"/>
    <property type="match status" value="1"/>
</dbReference>
<dbReference type="InterPro" id="IPR012748">
    <property type="entry name" value="Rieske-like_NirD"/>
</dbReference>
<dbReference type="GO" id="GO:0042128">
    <property type="term" value="P:nitrate assimilation"/>
    <property type="evidence" value="ECO:0007669"/>
    <property type="project" value="UniProtKB-KW"/>
</dbReference>
<keyword evidence="1" id="KW-0001">2Fe-2S</keyword>
<proteinExistence type="predicted"/>
<evidence type="ECO:0000256" key="6">
    <source>
        <dbReference type="ARBA" id="ARBA00023063"/>
    </source>
</evidence>
<dbReference type="CDD" id="cd03529">
    <property type="entry name" value="Rieske_NirD"/>
    <property type="match status" value="1"/>
</dbReference>
<evidence type="ECO:0000256" key="4">
    <source>
        <dbReference type="ARBA" id="ARBA00023004"/>
    </source>
</evidence>
<dbReference type="PROSITE" id="PS51296">
    <property type="entry name" value="RIESKE"/>
    <property type="match status" value="1"/>
</dbReference>
<accession>A0A3A4FBN7</accession>